<dbReference type="InterPro" id="IPR002500">
    <property type="entry name" value="PAPS_reduct_dom"/>
</dbReference>
<dbReference type="GO" id="GO:0003824">
    <property type="term" value="F:catalytic activity"/>
    <property type="evidence" value="ECO:0007669"/>
    <property type="project" value="InterPro"/>
</dbReference>
<feature type="domain" description="Phosphoadenosine phosphosulphate reductase" evidence="1">
    <location>
        <begin position="10"/>
        <end position="127"/>
    </location>
</feature>
<dbReference type="AlphaFoldDB" id="A0A484HK85"/>
<sequence length="267" mass="32085">MKNQKDKVRHILALSGGKDSSALAVYLKDKIPNLEYAFCDTGEELDETYTYIHRLQDQLNIDVTWLKSERNFEYYLDMYNGVLPDANTRWCTRMLKIKPYEKYIGDDQTISYVGIRADEFHRRGYEPTKPNIKSEFPFIKNRIYRDDVIRILEEAGLGLPDYYTWRSRSGCYFCFFQQKIEWVGLRKYHNDLFEKAKKFEKFNPETGEHYTWMENESLKALEDSRRRDEIREKYKKRQIQIQKKFKGNQKLMDILTPDDDLCPICHL</sequence>
<evidence type="ECO:0000259" key="1">
    <source>
        <dbReference type="Pfam" id="PF01507"/>
    </source>
</evidence>
<accession>A0A484HK85</accession>
<dbReference type="Pfam" id="PF01507">
    <property type="entry name" value="PAPS_reduct"/>
    <property type="match status" value="1"/>
</dbReference>
<name>A0A484HK85_9BACT</name>
<dbReference type="Gene3D" id="3.40.50.620">
    <property type="entry name" value="HUPs"/>
    <property type="match status" value="1"/>
</dbReference>
<dbReference type="InterPro" id="IPR050128">
    <property type="entry name" value="Sulfate_adenylyltrnsfr_sub2"/>
</dbReference>
<proteinExistence type="predicted"/>
<protein>
    <recommendedName>
        <fullName evidence="1">Phosphoadenosine phosphosulphate reductase domain-containing protein</fullName>
    </recommendedName>
</protein>
<evidence type="ECO:0000313" key="2">
    <source>
        <dbReference type="EMBL" id="VEN73291.1"/>
    </source>
</evidence>
<dbReference type="SUPFAM" id="SSF52402">
    <property type="entry name" value="Adenine nucleotide alpha hydrolases-like"/>
    <property type="match status" value="1"/>
</dbReference>
<dbReference type="PANTHER" id="PTHR43196:SF2">
    <property type="entry name" value="PHOSPHOADENOSINE PHOSPHOSULFATE REDUCTASE"/>
    <property type="match status" value="1"/>
</dbReference>
<reference evidence="2" key="1">
    <citation type="submission" date="2019-01" db="EMBL/GenBank/DDBJ databases">
        <authorList>
            <consortium name="Genoscope - CEA"/>
            <person name="William W."/>
        </authorList>
    </citation>
    <scope>NUCLEOTIDE SEQUENCE</scope>
    <source>
        <strain evidence="2">CR-1</strain>
    </source>
</reference>
<gene>
    <name evidence="2" type="ORF">EPICR_150006</name>
</gene>
<dbReference type="InterPro" id="IPR014729">
    <property type="entry name" value="Rossmann-like_a/b/a_fold"/>
</dbReference>
<dbReference type="EMBL" id="CAACVI010000007">
    <property type="protein sequence ID" value="VEN73291.1"/>
    <property type="molecule type" value="Genomic_DNA"/>
</dbReference>
<dbReference type="PANTHER" id="PTHR43196">
    <property type="entry name" value="SULFATE ADENYLYLTRANSFERASE SUBUNIT 2"/>
    <property type="match status" value="1"/>
</dbReference>
<organism evidence="2">
    <name type="scientific">uncultured Desulfobacteraceae bacterium</name>
    <dbReference type="NCBI Taxonomy" id="218296"/>
    <lineage>
        <taxon>Bacteria</taxon>
        <taxon>Pseudomonadati</taxon>
        <taxon>Thermodesulfobacteriota</taxon>
        <taxon>Desulfobacteria</taxon>
        <taxon>Desulfobacterales</taxon>
        <taxon>Desulfobacteraceae</taxon>
        <taxon>environmental samples</taxon>
    </lineage>
</organism>